<dbReference type="EMBL" id="LR746278">
    <property type="protein sequence ID" value="CAA7408812.1"/>
    <property type="molecule type" value="Genomic_DNA"/>
</dbReference>
<keyword evidence="1" id="KW-0472">Membrane</keyword>
<sequence>MENQSRQQFALALIGVSWTMTDVQQPGEGFWRLRLFELYLAFVYLTFTVVVVLSALSLRPPGEGAAPATAWIQKYAPSVALFSVTAAFVLRSCLILSPSSLLHVWFFLVPMALAVALLLHLAWNRWKDHTAVQNTGDESTSAGQCNVDRKVSTTQDRIRVSRTERRKIYWA</sequence>
<evidence type="ECO:0000313" key="3">
    <source>
        <dbReference type="Proteomes" id="UP000663760"/>
    </source>
</evidence>
<keyword evidence="1" id="KW-0812">Transmembrane</keyword>
<reference evidence="2" key="1">
    <citation type="submission" date="2020-02" db="EMBL/GenBank/DDBJ databases">
        <authorList>
            <person name="Scholz U."/>
            <person name="Mascher M."/>
            <person name="Fiebig A."/>
        </authorList>
    </citation>
    <scope>NUCLEOTIDE SEQUENCE</scope>
</reference>
<protein>
    <submittedName>
        <fullName evidence="2">Uncharacterized protein</fullName>
    </submittedName>
</protein>
<feature type="transmembrane region" description="Helical" evidence="1">
    <location>
        <begin position="103"/>
        <end position="123"/>
    </location>
</feature>
<dbReference type="Proteomes" id="UP000663760">
    <property type="component" value="Chromosome 15"/>
</dbReference>
<organism evidence="2 3">
    <name type="scientific">Spirodela intermedia</name>
    <name type="common">Intermediate duckweed</name>
    <dbReference type="NCBI Taxonomy" id="51605"/>
    <lineage>
        <taxon>Eukaryota</taxon>
        <taxon>Viridiplantae</taxon>
        <taxon>Streptophyta</taxon>
        <taxon>Embryophyta</taxon>
        <taxon>Tracheophyta</taxon>
        <taxon>Spermatophyta</taxon>
        <taxon>Magnoliopsida</taxon>
        <taxon>Liliopsida</taxon>
        <taxon>Araceae</taxon>
        <taxon>Lemnoideae</taxon>
        <taxon>Spirodela</taxon>
    </lineage>
</organism>
<feature type="transmembrane region" description="Helical" evidence="1">
    <location>
        <begin position="38"/>
        <end position="58"/>
    </location>
</feature>
<gene>
    <name evidence="2" type="ORF">SI8410_15019490</name>
</gene>
<accession>A0A7I8LG73</accession>
<name>A0A7I8LG73_SPIIN</name>
<proteinExistence type="predicted"/>
<dbReference type="AlphaFoldDB" id="A0A7I8LG73"/>
<keyword evidence="1" id="KW-1133">Transmembrane helix</keyword>
<keyword evidence="3" id="KW-1185">Reference proteome</keyword>
<evidence type="ECO:0000313" key="2">
    <source>
        <dbReference type="EMBL" id="CAA7408812.1"/>
    </source>
</evidence>
<evidence type="ECO:0000256" key="1">
    <source>
        <dbReference type="SAM" id="Phobius"/>
    </source>
</evidence>